<dbReference type="EMBL" id="KV427623">
    <property type="protein sequence ID" value="KZT06618.1"/>
    <property type="molecule type" value="Genomic_DNA"/>
</dbReference>
<dbReference type="PANTHER" id="PTHR12277:SF81">
    <property type="entry name" value="PROTEIN ABHD13"/>
    <property type="match status" value="1"/>
</dbReference>
<dbReference type="STRING" id="1314785.A0A165EAV1"/>
<reference evidence="2 3" key="1">
    <citation type="journal article" date="2016" name="Mol. Biol. Evol.">
        <title>Comparative Genomics of Early-Diverging Mushroom-Forming Fungi Provides Insights into the Origins of Lignocellulose Decay Capabilities.</title>
        <authorList>
            <person name="Nagy L.G."/>
            <person name="Riley R."/>
            <person name="Tritt A."/>
            <person name="Adam C."/>
            <person name="Daum C."/>
            <person name="Floudas D."/>
            <person name="Sun H."/>
            <person name="Yadav J.S."/>
            <person name="Pangilinan J."/>
            <person name="Larsson K.H."/>
            <person name="Matsuura K."/>
            <person name="Barry K."/>
            <person name="Labutti K."/>
            <person name="Kuo R."/>
            <person name="Ohm R.A."/>
            <person name="Bhattacharya S.S."/>
            <person name="Shirouzu T."/>
            <person name="Yoshinaga Y."/>
            <person name="Martin F.M."/>
            <person name="Grigoriev I.V."/>
            <person name="Hibbett D.S."/>
        </authorList>
    </citation>
    <scope>NUCLEOTIDE SEQUENCE [LARGE SCALE GENOMIC DNA]</scope>
    <source>
        <strain evidence="2 3">93-53</strain>
    </source>
</reference>
<accession>A0A165EAV1</accession>
<evidence type="ECO:0000259" key="1">
    <source>
        <dbReference type="Pfam" id="PF00561"/>
    </source>
</evidence>
<keyword evidence="3" id="KW-1185">Reference proteome</keyword>
<dbReference type="AlphaFoldDB" id="A0A165EAV1"/>
<evidence type="ECO:0000313" key="2">
    <source>
        <dbReference type="EMBL" id="KZT06618.1"/>
    </source>
</evidence>
<dbReference type="OrthoDB" id="10249433at2759"/>
<name>A0A165EAV1_9APHY</name>
<proteinExistence type="predicted"/>
<protein>
    <submittedName>
        <fullName evidence="2">Alpha/beta-hydrolase</fullName>
    </submittedName>
</protein>
<dbReference type="InterPro" id="IPR029058">
    <property type="entry name" value="AB_hydrolase_fold"/>
</dbReference>
<dbReference type="SUPFAM" id="SSF53474">
    <property type="entry name" value="alpha/beta-Hydrolases"/>
    <property type="match status" value="1"/>
</dbReference>
<keyword evidence="2" id="KW-0378">Hydrolase</keyword>
<dbReference type="PANTHER" id="PTHR12277">
    <property type="entry name" value="ALPHA/BETA HYDROLASE DOMAIN-CONTAINING PROTEIN"/>
    <property type="match status" value="1"/>
</dbReference>
<dbReference type="Proteomes" id="UP000076871">
    <property type="component" value="Unassembled WGS sequence"/>
</dbReference>
<evidence type="ECO:0000313" key="3">
    <source>
        <dbReference type="Proteomes" id="UP000076871"/>
    </source>
</evidence>
<organism evidence="2 3">
    <name type="scientific">Laetiporus sulphureus 93-53</name>
    <dbReference type="NCBI Taxonomy" id="1314785"/>
    <lineage>
        <taxon>Eukaryota</taxon>
        <taxon>Fungi</taxon>
        <taxon>Dikarya</taxon>
        <taxon>Basidiomycota</taxon>
        <taxon>Agaricomycotina</taxon>
        <taxon>Agaricomycetes</taxon>
        <taxon>Polyporales</taxon>
        <taxon>Laetiporus</taxon>
    </lineage>
</organism>
<dbReference type="RefSeq" id="XP_040764358.1">
    <property type="nucleotide sequence ID" value="XM_040908872.1"/>
</dbReference>
<dbReference type="Pfam" id="PF00561">
    <property type="entry name" value="Abhydrolase_1"/>
    <property type="match status" value="1"/>
</dbReference>
<dbReference type="GO" id="GO:0008474">
    <property type="term" value="F:palmitoyl-(protein) hydrolase activity"/>
    <property type="evidence" value="ECO:0007669"/>
    <property type="project" value="TreeGrafter"/>
</dbReference>
<dbReference type="GeneID" id="63825901"/>
<dbReference type="FunCoup" id="A0A165EAV1">
    <property type="interactions" value="172"/>
</dbReference>
<sequence>MSNILPSIESFAKGTVATAAGIGTLGVGLLFFGQNYLIYPSAFPPGSRTEVPLPIDFGLPYQDPELITPDGVRLRCYLLLQRKDMSHVDAPPVDTTEEETDEEFASRRPTVMMFHGNGGNVGHRIPLAKVFYVKMRCNVFMLSYRGYGRSEGSPSEKGIKMDAQTALEFILSHPVLSRSPIVLYGQSIGGAVAIDLASRNPRAIRALILENTFLSLPRLVPTAFPILGPLSFLCHQKWDSVSKVPLIPREMPILMLSGVCDEVVPREHMQALWEIVQRRAGGGSRKGEESEKDGRKVYNVVGGSGMSRFVEFERGTHNDTCVQKGYWTTVAEFLASLDDWPSPASSSSSSSSSSSL</sequence>
<gene>
    <name evidence="2" type="ORF">LAESUDRAFT_725703</name>
</gene>
<feature type="domain" description="AB hydrolase-1" evidence="1">
    <location>
        <begin position="109"/>
        <end position="221"/>
    </location>
</feature>
<dbReference type="Gene3D" id="3.40.50.1820">
    <property type="entry name" value="alpha/beta hydrolase"/>
    <property type="match status" value="1"/>
</dbReference>
<dbReference type="InterPro" id="IPR000073">
    <property type="entry name" value="AB_hydrolase_1"/>
</dbReference>
<dbReference type="GO" id="GO:0016020">
    <property type="term" value="C:membrane"/>
    <property type="evidence" value="ECO:0007669"/>
    <property type="project" value="TreeGrafter"/>
</dbReference>
<dbReference type="InParanoid" id="A0A165EAV1"/>